<name>A0A517U6X7_9BACT</name>
<keyword evidence="2" id="KW-1185">Reference proteome</keyword>
<sequence>MVYERVERLKDTPFDCWCSLMLIISIRLGNTPGKLVTSQLRDDGVNHPSMCFAGSADYIERCSVSAKEASLSNLKKRSLPLYGREDALN</sequence>
<accession>A0A517U6X7</accession>
<dbReference type="KEGG" id="llh:I41_55800"/>
<geneLocation type="plasmid" evidence="2">
    <name>pi41_1</name>
</geneLocation>
<organism evidence="1 2">
    <name type="scientific">Lacipirellula limnantheis</name>
    <dbReference type="NCBI Taxonomy" id="2528024"/>
    <lineage>
        <taxon>Bacteria</taxon>
        <taxon>Pseudomonadati</taxon>
        <taxon>Planctomycetota</taxon>
        <taxon>Planctomycetia</taxon>
        <taxon>Pirellulales</taxon>
        <taxon>Lacipirellulaceae</taxon>
        <taxon>Lacipirellula</taxon>
    </lineage>
</organism>
<evidence type="ECO:0000313" key="1">
    <source>
        <dbReference type="EMBL" id="QDT76330.1"/>
    </source>
</evidence>
<proteinExistence type="predicted"/>
<protein>
    <submittedName>
        <fullName evidence="1">Uncharacterized protein</fullName>
    </submittedName>
</protein>
<dbReference type="EMBL" id="CP036340">
    <property type="protein sequence ID" value="QDT76330.1"/>
    <property type="molecule type" value="Genomic_DNA"/>
</dbReference>
<dbReference type="AlphaFoldDB" id="A0A517U6X7"/>
<keyword evidence="1" id="KW-0614">Plasmid</keyword>
<evidence type="ECO:0000313" key="2">
    <source>
        <dbReference type="Proteomes" id="UP000317909"/>
    </source>
</evidence>
<reference evidence="1 2" key="1">
    <citation type="submission" date="2019-02" db="EMBL/GenBank/DDBJ databases">
        <title>Deep-cultivation of Planctomycetes and their phenomic and genomic characterization uncovers novel biology.</title>
        <authorList>
            <person name="Wiegand S."/>
            <person name="Jogler M."/>
            <person name="Boedeker C."/>
            <person name="Pinto D."/>
            <person name="Vollmers J."/>
            <person name="Rivas-Marin E."/>
            <person name="Kohn T."/>
            <person name="Peeters S.H."/>
            <person name="Heuer A."/>
            <person name="Rast P."/>
            <person name="Oberbeckmann S."/>
            <person name="Bunk B."/>
            <person name="Jeske O."/>
            <person name="Meyerdierks A."/>
            <person name="Storesund J.E."/>
            <person name="Kallscheuer N."/>
            <person name="Luecker S."/>
            <person name="Lage O.M."/>
            <person name="Pohl T."/>
            <person name="Merkel B.J."/>
            <person name="Hornburger P."/>
            <person name="Mueller R.-W."/>
            <person name="Bruemmer F."/>
            <person name="Labrenz M."/>
            <person name="Spormann A.M."/>
            <person name="Op den Camp H."/>
            <person name="Overmann J."/>
            <person name="Amann R."/>
            <person name="Jetten M.S.M."/>
            <person name="Mascher T."/>
            <person name="Medema M.H."/>
            <person name="Devos D.P."/>
            <person name="Kaster A.-K."/>
            <person name="Ovreas L."/>
            <person name="Rohde M."/>
            <person name="Galperin M.Y."/>
            <person name="Jogler C."/>
        </authorList>
    </citation>
    <scope>NUCLEOTIDE SEQUENCE [LARGE SCALE GENOMIC DNA]</scope>
    <source>
        <strain evidence="1 2">I41</strain>
        <plasmid evidence="2">pi41_1</plasmid>
    </source>
</reference>
<gene>
    <name evidence="1" type="ORF">I41_55800</name>
</gene>
<dbReference type="Proteomes" id="UP000317909">
    <property type="component" value="Plasmid pI41_1"/>
</dbReference>